<protein>
    <submittedName>
        <fullName evidence="2">Uncharacterized protein</fullName>
    </submittedName>
</protein>
<feature type="compositionally biased region" description="Acidic residues" evidence="1">
    <location>
        <begin position="31"/>
        <end position="49"/>
    </location>
</feature>
<gene>
    <name evidence="2" type="ORF">V1477_000449</name>
</gene>
<feature type="compositionally biased region" description="Basic and acidic residues" evidence="1">
    <location>
        <begin position="1"/>
        <end position="10"/>
    </location>
</feature>
<feature type="compositionally biased region" description="Acidic residues" evidence="1">
    <location>
        <begin position="82"/>
        <end position="122"/>
    </location>
</feature>
<evidence type="ECO:0000256" key="1">
    <source>
        <dbReference type="SAM" id="MobiDB-lite"/>
    </source>
</evidence>
<dbReference type="AlphaFoldDB" id="A0ABD2D1U3"/>
<reference evidence="2 3" key="1">
    <citation type="journal article" date="2024" name="Ann. Entomol. Soc. Am.">
        <title>Genomic analyses of the southern and eastern yellowjacket wasps (Hymenoptera: Vespidae) reveal evolutionary signatures of social life.</title>
        <authorList>
            <person name="Catto M.A."/>
            <person name="Caine P.B."/>
            <person name="Orr S.E."/>
            <person name="Hunt B.G."/>
            <person name="Goodisman M.A.D."/>
        </authorList>
    </citation>
    <scope>NUCLEOTIDE SEQUENCE [LARGE SCALE GENOMIC DNA]</scope>
    <source>
        <strain evidence="2">232</strain>
        <tissue evidence="2">Head and thorax</tissue>
    </source>
</reference>
<feature type="compositionally biased region" description="Pro residues" evidence="1">
    <location>
        <begin position="187"/>
        <end position="204"/>
    </location>
</feature>
<proteinExistence type="predicted"/>
<comment type="caution">
    <text evidence="2">The sequence shown here is derived from an EMBL/GenBank/DDBJ whole genome shotgun (WGS) entry which is preliminary data.</text>
</comment>
<feature type="region of interest" description="Disordered" evidence="1">
    <location>
        <begin position="180"/>
        <end position="220"/>
    </location>
</feature>
<accession>A0ABD2D1U3</accession>
<feature type="region of interest" description="Disordered" evidence="1">
    <location>
        <begin position="1"/>
        <end position="128"/>
    </location>
</feature>
<keyword evidence="3" id="KW-1185">Reference proteome</keyword>
<feature type="compositionally biased region" description="Basic and acidic residues" evidence="1">
    <location>
        <begin position="207"/>
        <end position="220"/>
    </location>
</feature>
<organism evidence="2 3">
    <name type="scientific">Vespula maculifrons</name>
    <name type="common">Eastern yellow jacket</name>
    <name type="synonym">Wasp</name>
    <dbReference type="NCBI Taxonomy" id="7453"/>
    <lineage>
        <taxon>Eukaryota</taxon>
        <taxon>Metazoa</taxon>
        <taxon>Ecdysozoa</taxon>
        <taxon>Arthropoda</taxon>
        <taxon>Hexapoda</taxon>
        <taxon>Insecta</taxon>
        <taxon>Pterygota</taxon>
        <taxon>Neoptera</taxon>
        <taxon>Endopterygota</taxon>
        <taxon>Hymenoptera</taxon>
        <taxon>Apocrita</taxon>
        <taxon>Aculeata</taxon>
        <taxon>Vespoidea</taxon>
        <taxon>Vespidae</taxon>
        <taxon>Vespinae</taxon>
        <taxon>Vespula</taxon>
    </lineage>
</organism>
<dbReference type="EMBL" id="JAYRBN010000007">
    <property type="protein sequence ID" value="KAL2751291.1"/>
    <property type="molecule type" value="Genomic_DNA"/>
</dbReference>
<evidence type="ECO:0000313" key="3">
    <source>
        <dbReference type="Proteomes" id="UP001607303"/>
    </source>
</evidence>
<dbReference type="Proteomes" id="UP001607303">
    <property type="component" value="Unassembled WGS sequence"/>
</dbReference>
<name>A0ABD2D1U3_VESMC</name>
<sequence>MLTLRRKDELASICRPSQRPWLQQRRPGRPEDDDNEHDDNVDNNCDDNNADNVSRESQTIRRSHSIEIVKNAVATTRVASADDGDGDDGGDNDDDENHRDDDDDDDDDGDDDDGDDDGDDDYVGAPRTGRMGVHCAYQAIRLAEPANERTLRLALEDRTSTPLEPSLGWWRVYRCSATPLSLSSPLSIPPPPPPAPLPPPPPPQQWQEHDGTRFGSSSHD</sequence>
<evidence type="ECO:0000313" key="2">
    <source>
        <dbReference type="EMBL" id="KAL2751291.1"/>
    </source>
</evidence>